<name>A0A1M2VSK0_TRAPU</name>
<feature type="compositionally biased region" description="Low complexity" evidence="1">
    <location>
        <begin position="77"/>
        <end position="93"/>
    </location>
</feature>
<keyword evidence="3" id="KW-1185">Reference proteome</keyword>
<evidence type="ECO:0008006" key="4">
    <source>
        <dbReference type="Google" id="ProtNLM"/>
    </source>
</evidence>
<dbReference type="OMA" id="IHELPAM"/>
<proteinExistence type="predicted"/>
<feature type="compositionally biased region" description="Low complexity" evidence="1">
    <location>
        <begin position="39"/>
        <end position="53"/>
    </location>
</feature>
<organism evidence="2 3">
    <name type="scientific">Trametes pubescens</name>
    <name type="common">White-rot fungus</name>
    <dbReference type="NCBI Taxonomy" id="154538"/>
    <lineage>
        <taxon>Eukaryota</taxon>
        <taxon>Fungi</taxon>
        <taxon>Dikarya</taxon>
        <taxon>Basidiomycota</taxon>
        <taxon>Agaricomycotina</taxon>
        <taxon>Agaricomycetes</taxon>
        <taxon>Polyporales</taxon>
        <taxon>Polyporaceae</taxon>
        <taxon>Trametes</taxon>
    </lineage>
</organism>
<feature type="compositionally biased region" description="Polar residues" evidence="1">
    <location>
        <begin position="111"/>
        <end position="120"/>
    </location>
</feature>
<feature type="compositionally biased region" description="Polar residues" evidence="1">
    <location>
        <begin position="54"/>
        <end position="63"/>
    </location>
</feature>
<comment type="caution">
    <text evidence="2">The sequence shown here is derived from an EMBL/GenBank/DDBJ whole genome shotgun (WGS) entry which is preliminary data.</text>
</comment>
<dbReference type="STRING" id="154538.A0A1M2VSK0"/>
<dbReference type="OrthoDB" id="8922241at2759"/>
<accession>A0A1M2VSK0</accession>
<gene>
    <name evidence="2" type="ORF">TRAPUB_12880</name>
</gene>
<evidence type="ECO:0000313" key="3">
    <source>
        <dbReference type="Proteomes" id="UP000184267"/>
    </source>
</evidence>
<reference evidence="2 3" key="1">
    <citation type="submission" date="2016-10" db="EMBL/GenBank/DDBJ databases">
        <title>Genome sequence of the basidiomycete white-rot fungus Trametes pubescens.</title>
        <authorList>
            <person name="Makela M.R."/>
            <person name="Granchi Z."/>
            <person name="Peng M."/>
            <person name="De Vries R.P."/>
            <person name="Grigoriev I."/>
            <person name="Riley R."/>
            <person name="Hilden K."/>
        </authorList>
    </citation>
    <scope>NUCLEOTIDE SEQUENCE [LARGE SCALE GENOMIC DNA]</scope>
    <source>
        <strain evidence="2 3">FBCC735</strain>
    </source>
</reference>
<feature type="region of interest" description="Disordered" evidence="1">
    <location>
        <begin position="37"/>
        <end position="120"/>
    </location>
</feature>
<dbReference type="EMBL" id="MNAD01000768">
    <property type="protein sequence ID" value="OJT10581.1"/>
    <property type="molecule type" value="Genomic_DNA"/>
</dbReference>
<sequence length="229" mass="24644">MSVDPWATRGTIPVQSAYSTIADTLGCCLADVYAPAPPSASATAPSRTSKSTADTSGCQMDSTAESRRCKSSRICEQAAQSPPSYPSPAASSSRHGSKPKVISTPRRNIAVSPNTRPAPSTNPLQCPFCSYEARHGRVPDIKQHLLTHTRGNKYDFLCCGVPLAQAEELRVPAEVKREAPLVYEGIKMVGGCWKGFSRRDVLARHLRSTVGKCFGDARAPYLLGNQRGH</sequence>
<protein>
    <recommendedName>
        <fullName evidence="4">C2H2-type domain-containing protein</fullName>
    </recommendedName>
</protein>
<evidence type="ECO:0000256" key="1">
    <source>
        <dbReference type="SAM" id="MobiDB-lite"/>
    </source>
</evidence>
<dbReference type="Proteomes" id="UP000184267">
    <property type="component" value="Unassembled WGS sequence"/>
</dbReference>
<dbReference type="AlphaFoldDB" id="A0A1M2VSK0"/>
<evidence type="ECO:0000313" key="2">
    <source>
        <dbReference type="EMBL" id="OJT10581.1"/>
    </source>
</evidence>